<dbReference type="RefSeq" id="WP_114054726.1">
    <property type="nucleotide sequence ID" value="NZ_CP030862.1"/>
</dbReference>
<evidence type="ECO:0000313" key="2">
    <source>
        <dbReference type="Proteomes" id="UP000252004"/>
    </source>
</evidence>
<dbReference type="Proteomes" id="UP000252004">
    <property type="component" value="Chromosome"/>
</dbReference>
<protein>
    <submittedName>
        <fullName evidence="1">Uncharacterized protein</fullName>
    </submittedName>
</protein>
<evidence type="ECO:0000313" key="1">
    <source>
        <dbReference type="EMBL" id="AXE23546.1"/>
    </source>
</evidence>
<dbReference type="KEGG" id="sgz:C0216_08790"/>
<dbReference type="EMBL" id="CP030862">
    <property type="protein sequence ID" value="AXE23546.1"/>
    <property type="molecule type" value="Genomic_DNA"/>
</dbReference>
<dbReference type="AlphaFoldDB" id="A0A344TY25"/>
<dbReference type="OrthoDB" id="4301096at2"/>
<proteinExistence type="predicted"/>
<reference evidence="1 2" key="1">
    <citation type="submission" date="2018-01" db="EMBL/GenBank/DDBJ databases">
        <title>Draft genome Sequence of streptomyces globosus LZH-48.</title>
        <authorList>
            <person name="Ran K."/>
            <person name="Li Z."/>
            <person name="Wei S."/>
            <person name="Dong R."/>
        </authorList>
    </citation>
    <scope>NUCLEOTIDE SEQUENCE [LARGE SCALE GENOMIC DNA]</scope>
    <source>
        <strain evidence="1 2">LZH-48</strain>
    </source>
</reference>
<keyword evidence="2" id="KW-1185">Reference proteome</keyword>
<name>A0A344TY25_9ACTN</name>
<organism evidence="1 2">
    <name type="scientific">Streptomyces globosus</name>
    <dbReference type="NCBI Taxonomy" id="68209"/>
    <lineage>
        <taxon>Bacteria</taxon>
        <taxon>Bacillati</taxon>
        <taxon>Actinomycetota</taxon>
        <taxon>Actinomycetes</taxon>
        <taxon>Kitasatosporales</taxon>
        <taxon>Streptomycetaceae</taxon>
        <taxon>Streptomyces</taxon>
    </lineage>
</organism>
<gene>
    <name evidence="1" type="ORF">C0216_08790</name>
</gene>
<sequence length="70" mass="7858">MSEPIHYQCPELHEGLNAPTYGIHSSRPEFLGASVDRNACEHITPEEREELYAGRVPARLVPREAEGTEL</sequence>
<accession>A0A344TY25</accession>